<proteinExistence type="predicted"/>
<comment type="caution">
    <text evidence="1">The sequence shown here is derived from an EMBL/GenBank/DDBJ whole genome shotgun (WGS) entry which is preliminary data.</text>
</comment>
<reference evidence="1" key="1">
    <citation type="journal article" date="2015" name="Nature">
        <title>Complex archaea that bridge the gap between prokaryotes and eukaryotes.</title>
        <authorList>
            <person name="Spang A."/>
            <person name="Saw J.H."/>
            <person name="Jorgensen S.L."/>
            <person name="Zaremba-Niedzwiedzka K."/>
            <person name="Martijn J."/>
            <person name="Lind A.E."/>
            <person name="van Eijk R."/>
            <person name="Schleper C."/>
            <person name="Guy L."/>
            <person name="Ettema T.J."/>
        </authorList>
    </citation>
    <scope>NUCLEOTIDE SEQUENCE</scope>
</reference>
<accession>A0A0F9GPE1</accession>
<sequence length="65" mass="7679">MHEGHFWHKVETGTRRKYSLFAKIGNRWKRVSAITCRDKRESEVFFRGTLAKSDVFGLKVQVRPV</sequence>
<evidence type="ECO:0000313" key="1">
    <source>
        <dbReference type="EMBL" id="KKL71250.1"/>
    </source>
</evidence>
<name>A0A0F9GPE1_9ZZZZ</name>
<protein>
    <submittedName>
        <fullName evidence="1">Uncharacterized protein</fullName>
    </submittedName>
</protein>
<dbReference type="EMBL" id="LAZR01025648">
    <property type="protein sequence ID" value="KKL71250.1"/>
    <property type="molecule type" value="Genomic_DNA"/>
</dbReference>
<dbReference type="AlphaFoldDB" id="A0A0F9GPE1"/>
<gene>
    <name evidence="1" type="ORF">LCGC14_2096800</name>
</gene>
<organism evidence="1">
    <name type="scientific">marine sediment metagenome</name>
    <dbReference type="NCBI Taxonomy" id="412755"/>
    <lineage>
        <taxon>unclassified sequences</taxon>
        <taxon>metagenomes</taxon>
        <taxon>ecological metagenomes</taxon>
    </lineage>
</organism>